<dbReference type="InterPro" id="IPR006140">
    <property type="entry name" value="D-isomer_DH_NAD-bd"/>
</dbReference>
<dbReference type="InterPro" id="IPR050223">
    <property type="entry name" value="D-isomer_2-hydroxyacid_DH"/>
</dbReference>
<dbReference type="PANTHER" id="PTHR10996">
    <property type="entry name" value="2-HYDROXYACID DEHYDROGENASE-RELATED"/>
    <property type="match status" value="1"/>
</dbReference>
<dbReference type="InterPro" id="IPR036291">
    <property type="entry name" value="NAD(P)-bd_dom_sf"/>
</dbReference>
<dbReference type="SUPFAM" id="SSF52283">
    <property type="entry name" value="Formate/glycerate dehydrogenase catalytic domain-like"/>
    <property type="match status" value="1"/>
</dbReference>
<feature type="domain" description="D-isomer specific 2-hydroxyacid dehydrogenase NAD-binding" evidence="2">
    <location>
        <begin position="105"/>
        <end position="287"/>
    </location>
</feature>
<name>A0A5D0MCK0_9BACT</name>
<dbReference type="GO" id="GO:0030267">
    <property type="term" value="F:glyoxylate reductase (NADPH) activity"/>
    <property type="evidence" value="ECO:0007669"/>
    <property type="project" value="TreeGrafter"/>
</dbReference>
<gene>
    <name evidence="3" type="ORF">FXF47_04145</name>
</gene>
<keyword evidence="4" id="KW-1185">Reference proteome</keyword>
<dbReference type="GO" id="GO:0051287">
    <property type="term" value="F:NAD binding"/>
    <property type="evidence" value="ECO:0007669"/>
    <property type="project" value="InterPro"/>
</dbReference>
<dbReference type="Proteomes" id="UP000324143">
    <property type="component" value="Unassembled WGS sequence"/>
</dbReference>
<dbReference type="Pfam" id="PF02826">
    <property type="entry name" value="2-Hacid_dh_C"/>
    <property type="match status" value="1"/>
</dbReference>
<organism evidence="3 4">
    <name type="scientific">Candidatus Mcinerneyibacterium aminivorans</name>
    <dbReference type="NCBI Taxonomy" id="2703815"/>
    <lineage>
        <taxon>Bacteria</taxon>
        <taxon>Candidatus Macinerneyibacteriota</taxon>
        <taxon>Candidatus Mcinerneyibacteria</taxon>
        <taxon>Candidatus Mcinerneyibacteriales</taxon>
        <taxon>Candidatus Mcinerneyibacteriaceae</taxon>
        <taxon>Candidatus Mcinerneyibacterium</taxon>
    </lineage>
</organism>
<reference evidence="3" key="1">
    <citation type="submission" date="2019-08" db="EMBL/GenBank/DDBJ databases">
        <title>Genomic characterization of a novel candidate phylum (ARYD3) from a high temperature, high salinity tertiary oil reservoir in north central Oklahoma, USA.</title>
        <authorList>
            <person name="Youssef N.H."/>
            <person name="Yadav A."/>
            <person name="Elshahed M.S."/>
        </authorList>
    </citation>
    <scope>NUCLEOTIDE SEQUENCE [LARGE SCALE GENOMIC DNA]</scope>
    <source>
        <strain evidence="3">ARYD3</strain>
    </source>
</reference>
<dbReference type="GO" id="GO:0005829">
    <property type="term" value="C:cytosol"/>
    <property type="evidence" value="ECO:0007669"/>
    <property type="project" value="TreeGrafter"/>
</dbReference>
<comment type="caution">
    <text evidence="3">The sequence shown here is derived from an EMBL/GenBank/DDBJ whole genome shotgun (WGS) entry which is preliminary data.</text>
</comment>
<sequence length="323" mass="37848">MKVLCLIDYDKKLKNYFRARLNKQIKIKFLSKEKLDKVKNYEQFNCLIGHRIDKNDLEKFRNLKYYIIPFAGVPEKDRKNLKKIKNVILLNSHFNSIFVAEHAWALLLSLMKKIIPAHEKLKRGNWNFRYENNLSNYLFGKNLLLAGHGAIGKKIHNFAKSFNMNVLAVKKHESDKQFVFTPHKVKYLLPQIDIIISSLPLTKDTIHFFSFKEFDLIKKGVFVVNVGRGEIISQRALFNALENDKLGGAAIDTWWNYPKNKASRSNTFPADYPFNKFENFIFSPHRASHVENREEYRITDLSKILNSIINQKVVNKVEIDHGY</sequence>
<proteinExistence type="predicted"/>
<evidence type="ECO:0000256" key="1">
    <source>
        <dbReference type="ARBA" id="ARBA00023002"/>
    </source>
</evidence>
<dbReference type="GO" id="GO:0016618">
    <property type="term" value="F:hydroxypyruvate reductase [NAD(P)H] activity"/>
    <property type="evidence" value="ECO:0007669"/>
    <property type="project" value="TreeGrafter"/>
</dbReference>
<dbReference type="EMBL" id="VSIX01000033">
    <property type="protein sequence ID" value="TYB31517.1"/>
    <property type="molecule type" value="Genomic_DNA"/>
</dbReference>
<dbReference type="SUPFAM" id="SSF51735">
    <property type="entry name" value="NAD(P)-binding Rossmann-fold domains"/>
    <property type="match status" value="1"/>
</dbReference>
<keyword evidence="1" id="KW-0560">Oxidoreductase</keyword>
<protein>
    <recommendedName>
        <fullName evidence="2">D-isomer specific 2-hydroxyacid dehydrogenase NAD-binding domain-containing protein</fullName>
    </recommendedName>
</protein>
<dbReference type="Gene3D" id="3.40.50.720">
    <property type="entry name" value="NAD(P)-binding Rossmann-like Domain"/>
    <property type="match status" value="2"/>
</dbReference>
<evidence type="ECO:0000313" key="3">
    <source>
        <dbReference type="EMBL" id="TYB31517.1"/>
    </source>
</evidence>
<dbReference type="AlphaFoldDB" id="A0A5D0MCK0"/>
<evidence type="ECO:0000259" key="2">
    <source>
        <dbReference type="Pfam" id="PF02826"/>
    </source>
</evidence>
<evidence type="ECO:0000313" key="4">
    <source>
        <dbReference type="Proteomes" id="UP000324143"/>
    </source>
</evidence>
<accession>A0A5D0MCK0</accession>
<dbReference type="PANTHER" id="PTHR10996:SF283">
    <property type="entry name" value="GLYOXYLATE_HYDROXYPYRUVATE REDUCTASE B"/>
    <property type="match status" value="1"/>
</dbReference>